<organism evidence="1 2">
    <name type="scientific">Trifolium medium</name>
    <dbReference type="NCBI Taxonomy" id="97028"/>
    <lineage>
        <taxon>Eukaryota</taxon>
        <taxon>Viridiplantae</taxon>
        <taxon>Streptophyta</taxon>
        <taxon>Embryophyta</taxon>
        <taxon>Tracheophyta</taxon>
        <taxon>Spermatophyta</taxon>
        <taxon>Magnoliopsida</taxon>
        <taxon>eudicotyledons</taxon>
        <taxon>Gunneridae</taxon>
        <taxon>Pentapetalae</taxon>
        <taxon>rosids</taxon>
        <taxon>fabids</taxon>
        <taxon>Fabales</taxon>
        <taxon>Fabaceae</taxon>
        <taxon>Papilionoideae</taxon>
        <taxon>50 kb inversion clade</taxon>
        <taxon>NPAAA clade</taxon>
        <taxon>Hologalegina</taxon>
        <taxon>IRL clade</taxon>
        <taxon>Trifolieae</taxon>
        <taxon>Trifolium</taxon>
    </lineage>
</organism>
<keyword evidence="2" id="KW-1185">Reference proteome</keyword>
<feature type="non-terminal residue" evidence="1">
    <location>
        <position position="1"/>
    </location>
</feature>
<protein>
    <submittedName>
        <fullName evidence="1">Uncharacterized protein</fullName>
    </submittedName>
</protein>
<evidence type="ECO:0000313" key="2">
    <source>
        <dbReference type="Proteomes" id="UP000265520"/>
    </source>
</evidence>
<reference evidence="1 2" key="1">
    <citation type="journal article" date="2018" name="Front. Plant Sci.">
        <title>Red Clover (Trifolium pratense) and Zigzag Clover (T. medium) - A Picture of Genomic Similarities and Differences.</title>
        <authorList>
            <person name="Dluhosova J."/>
            <person name="Istvanek J."/>
            <person name="Nedelnik J."/>
            <person name="Repkova J."/>
        </authorList>
    </citation>
    <scope>NUCLEOTIDE SEQUENCE [LARGE SCALE GENOMIC DNA]</scope>
    <source>
        <strain evidence="2">cv. 10/8</strain>
        <tissue evidence="1">Leaf</tissue>
    </source>
</reference>
<gene>
    <name evidence="1" type="ORF">A2U01_0099820</name>
</gene>
<dbReference type="AlphaFoldDB" id="A0A392UWJ3"/>
<name>A0A392UWJ3_9FABA</name>
<dbReference type="Proteomes" id="UP000265520">
    <property type="component" value="Unassembled WGS sequence"/>
</dbReference>
<evidence type="ECO:0000313" key="1">
    <source>
        <dbReference type="EMBL" id="MCI78550.1"/>
    </source>
</evidence>
<sequence>PIEEEFKVEDDAVLSTPYTAGNVDAGIAQQ</sequence>
<dbReference type="EMBL" id="LXQA010953197">
    <property type="protein sequence ID" value="MCI78550.1"/>
    <property type="molecule type" value="Genomic_DNA"/>
</dbReference>
<accession>A0A392UWJ3</accession>
<proteinExistence type="predicted"/>
<comment type="caution">
    <text evidence="1">The sequence shown here is derived from an EMBL/GenBank/DDBJ whole genome shotgun (WGS) entry which is preliminary data.</text>
</comment>